<accession>A0ABQ6A8X4</accession>
<sequence length="414" mass="46100">MDQAVTLANFDFSHAGELGDRLFPILNELRESDPVHWDEKSRCWIVTRHADIMDALYGRVPVSNVRLAQASISAIPQAQWAEKLPNLVKYSPYQITNMDPPNHTRMRGLLTKAFSRNVVEALRPYAKGIIAGLMEKLRAPGEIEFADIALALPGNVILKLLGLPEEFYPRLRVWANDVMVGLGTPNPQGEWVIAADRAFAELTAAVLPIIKDRRETPHRADDFISSLVYAKDGKDGLSEDEIVGVLQVAVIAGHDTTANSMTLGIEKLARDAKAWAYMADHPEQMMNAVLELMRYSAMSAAQNRAVAADFEWHGKQIKKGDTIFLMHAAGNRDPRAYENPEVLDLSRTNDQSLTFAPGIHHCIGHLLAKMQLTEFFAALTENFSGAEVLDAEVKFANILAFRAIPSLRMKFYPR</sequence>
<dbReference type="RefSeq" id="WP_284258053.1">
    <property type="nucleotide sequence ID" value="NZ_BSOS01000065.1"/>
</dbReference>
<dbReference type="EMBL" id="BSOS01000065">
    <property type="protein sequence ID" value="GLR67321.1"/>
    <property type="molecule type" value="Genomic_DNA"/>
</dbReference>
<evidence type="ECO:0000256" key="1">
    <source>
        <dbReference type="ARBA" id="ARBA00010617"/>
    </source>
</evidence>
<comment type="caution">
    <text evidence="2">The sequence shown here is derived from an EMBL/GenBank/DDBJ whole genome shotgun (WGS) entry which is preliminary data.</text>
</comment>
<comment type="similarity">
    <text evidence="1">Belongs to the cytochrome P450 family.</text>
</comment>
<dbReference type="InterPro" id="IPR001128">
    <property type="entry name" value="Cyt_P450"/>
</dbReference>
<name>A0ABQ6A8X4_9PROT</name>
<dbReference type="PANTHER" id="PTHR46696:SF6">
    <property type="entry name" value="P450, PUTATIVE (EUROFUNG)-RELATED"/>
    <property type="match status" value="1"/>
</dbReference>
<proteinExistence type="inferred from homology"/>
<evidence type="ECO:0000313" key="3">
    <source>
        <dbReference type="Proteomes" id="UP001156641"/>
    </source>
</evidence>
<dbReference type="PANTHER" id="PTHR46696">
    <property type="entry name" value="P450, PUTATIVE (EUROFUNG)-RELATED"/>
    <property type="match status" value="1"/>
</dbReference>
<dbReference type="Proteomes" id="UP001156641">
    <property type="component" value="Unassembled WGS sequence"/>
</dbReference>
<dbReference type="InterPro" id="IPR002397">
    <property type="entry name" value="Cyt_P450_B"/>
</dbReference>
<gene>
    <name evidence="2" type="ORF">GCM10010909_20020</name>
</gene>
<dbReference type="SUPFAM" id="SSF48264">
    <property type="entry name" value="Cytochrome P450"/>
    <property type="match status" value="1"/>
</dbReference>
<reference evidence="3" key="1">
    <citation type="journal article" date="2019" name="Int. J. Syst. Evol. Microbiol.">
        <title>The Global Catalogue of Microorganisms (GCM) 10K type strain sequencing project: providing services to taxonomists for standard genome sequencing and annotation.</title>
        <authorList>
            <consortium name="The Broad Institute Genomics Platform"/>
            <consortium name="The Broad Institute Genome Sequencing Center for Infectious Disease"/>
            <person name="Wu L."/>
            <person name="Ma J."/>
        </authorList>
    </citation>
    <scope>NUCLEOTIDE SEQUENCE [LARGE SCALE GENOMIC DNA]</scope>
    <source>
        <strain evidence="3">NBRC 112502</strain>
    </source>
</reference>
<organism evidence="2 3">
    <name type="scientific">Acidocella aquatica</name>
    <dbReference type="NCBI Taxonomy" id="1922313"/>
    <lineage>
        <taxon>Bacteria</taxon>
        <taxon>Pseudomonadati</taxon>
        <taxon>Pseudomonadota</taxon>
        <taxon>Alphaproteobacteria</taxon>
        <taxon>Acetobacterales</taxon>
        <taxon>Acidocellaceae</taxon>
        <taxon>Acidocella</taxon>
    </lineage>
</organism>
<dbReference type="InterPro" id="IPR036396">
    <property type="entry name" value="Cyt_P450_sf"/>
</dbReference>
<dbReference type="Gene3D" id="1.10.630.10">
    <property type="entry name" value="Cytochrome P450"/>
    <property type="match status" value="1"/>
</dbReference>
<dbReference type="Pfam" id="PF00067">
    <property type="entry name" value="p450"/>
    <property type="match status" value="2"/>
</dbReference>
<evidence type="ECO:0000313" key="2">
    <source>
        <dbReference type="EMBL" id="GLR67321.1"/>
    </source>
</evidence>
<dbReference type="PRINTS" id="PR00359">
    <property type="entry name" value="BP450"/>
</dbReference>
<keyword evidence="3" id="KW-1185">Reference proteome</keyword>
<protein>
    <submittedName>
        <fullName evidence="2">Cytochrome P-450 like protein</fullName>
    </submittedName>
</protein>